<dbReference type="Gene3D" id="3.40.50.1820">
    <property type="entry name" value="alpha/beta hydrolase"/>
    <property type="match status" value="1"/>
</dbReference>
<dbReference type="EMBL" id="VWNE01000028">
    <property type="protein sequence ID" value="KAA8479717.1"/>
    <property type="molecule type" value="Genomic_DNA"/>
</dbReference>
<gene>
    <name evidence="3" type="ORF">EKH83_09920</name>
    <name evidence="2" type="ORF">F1649_16425</name>
</gene>
<evidence type="ECO:0000259" key="1">
    <source>
        <dbReference type="Pfam" id="PF13577"/>
    </source>
</evidence>
<evidence type="ECO:0000313" key="2">
    <source>
        <dbReference type="EMBL" id="KAA8479717.1"/>
    </source>
</evidence>
<dbReference type="Gene3D" id="1.10.10.800">
    <property type="match status" value="1"/>
</dbReference>
<dbReference type="SUPFAM" id="SSF53474">
    <property type="entry name" value="alpha/beta-Hydrolases"/>
    <property type="match status" value="1"/>
</dbReference>
<dbReference type="SUPFAM" id="SSF54427">
    <property type="entry name" value="NTF2-like"/>
    <property type="match status" value="1"/>
</dbReference>
<dbReference type="PANTHER" id="PTHR47751:SF1">
    <property type="entry name" value="SUPERFAMILY HYDROLASE, PUTATIVE (AFU_ORTHOLOGUE AFUA_2G16580)-RELATED"/>
    <property type="match status" value="1"/>
</dbReference>
<protein>
    <recommendedName>
        <fullName evidence="1">SnoaL-like domain-containing protein</fullName>
    </recommendedName>
</protein>
<proteinExistence type="predicted"/>
<dbReference type="Proteomes" id="UP000290848">
    <property type="component" value="Unassembled WGS sequence"/>
</dbReference>
<dbReference type="RefSeq" id="WP_128769256.1">
    <property type="nucleotide sequence ID" value="NZ_RXOC01000005.1"/>
</dbReference>
<accession>A0A4Q0MAZ4</accession>
<evidence type="ECO:0000313" key="3">
    <source>
        <dbReference type="EMBL" id="RXF70183.1"/>
    </source>
</evidence>
<evidence type="ECO:0000313" key="5">
    <source>
        <dbReference type="Proteomes" id="UP000322918"/>
    </source>
</evidence>
<dbReference type="InterPro" id="IPR029058">
    <property type="entry name" value="AB_hydrolase_fold"/>
</dbReference>
<keyword evidence="5" id="KW-1185">Reference proteome</keyword>
<organism evidence="3 4">
    <name type="scientific">Arcticibacter tournemirensis</name>
    <dbReference type="NCBI Taxonomy" id="699437"/>
    <lineage>
        <taxon>Bacteria</taxon>
        <taxon>Pseudomonadati</taxon>
        <taxon>Bacteroidota</taxon>
        <taxon>Sphingobacteriia</taxon>
        <taxon>Sphingobacteriales</taxon>
        <taxon>Sphingobacteriaceae</taxon>
        <taxon>Arcticibacter</taxon>
    </lineage>
</organism>
<dbReference type="EMBL" id="RXOC01000005">
    <property type="protein sequence ID" value="RXF70183.1"/>
    <property type="molecule type" value="Genomic_DNA"/>
</dbReference>
<reference evidence="2 5" key="2">
    <citation type="submission" date="2019-09" db="EMBL/GenBank/DDBJ databases">
        <title>Pararcticibacter amylolyticus gen. nov., sp. nov., isolated from a rottenly hemp rope, and reclassification of Pedobacter tournemirensis as Pararcticibacter tournemirensis comb. nov.</title>
        <authorList>
            <person name="Cai Y."/>
        </authorList>
    </citation>
    <scope>NUCLEOTIDE SEQUENCE [LARGE SCALE GENOMIC DNA]</scope>
    <source>
        <strain evidence="2 5">TF5-37.2-LB10</strain>
    </source>
</reference>
<reference evidence="3 4" key="1">
    <citation type="submission" date="2018-12" db="EMBL/GenBank/DDBJ databases">
        <title>The Draft Genome Sequence of the Soil Bacterium Pedobacter tournemirensis R1.</title>
        <authorList>
            <person name="He J."/>
        </authorList>
    </citation>
    <scope>NUCLEOTIDE SEQUENCE [LARGE SCALE GENOMIC DNA]</scope>
    <source>
        <strain evidence="3 4">R1</strain>
    </source>
</reference>
<dbReference type="PANTHER" id="PTHR47751">
    <property type="entry name" value="SUPERFAMILY HYDROLASE, PUTATIVE (AFU_ORTHOLOGUE AFUA_2G16580)-RELATED"/>
    <property type="match status" value="1"/>
</dbReference>
<comment type="caution">
    <text evidence="3">The sequence shown here is derived from an EMBL/GenBank/DDBJ whole genome shotgun (WGS) entry which is preliminary data.</text>
</comment>
<dbReference type="Pfam" id="PF13577">
    <property type="entry name" value="SnoaL_4"/>
    <property type="match status" value="1"/>
</dbReference>
<evidence type="ECO:0000313" key="4">
    <source>
        <dbReference type="Proteomes" id="UP000290848"/>
    </source>
</evidence>
<dbReference type="InterPro" id="IPR032710">
    <property type="entry name" value="NTF2-like_dom_sf"/>
</dbReference>
<dbReference type="Gene3D" id="3.10.450.50">
    <property type="match status" value="1"/>
</dbReference>
<dbReference type="AlphaFoldDB" id="A0A4Q0MAZ4"/>
<dbReference type="Proteomes" id="UP000322918">
    <property type="component" value="Unassembled WGS sequence"/>
</dbReference>
<dbReference type="InterPro" id="IPR037401">
    <property type="entry name" value="SnoaL-like"/>
</dbReference>
<name>A0A4Q0MAZ4_9SPHI</name>
<dbReference type="InterPro" id="IPR051411">
    <property type="entry name" value="Polyketide_trans_af380"/>
</dbReference>
<feature type="domain" description="SnoaL-like" evidence="1">
    <location>
        <begin position="310"/>
        <end position="427"/>
    </location>
</feature>
<sequence>MMQKTIHFYSEGLRLAGNLYLPEDIVPGKKYPAIIVGGSWTTVKEQMSGAYAKRLSKHGFITLAFDPRYFGESEGQPRYWENPEAKITDYANAISYLQTLNEVNPEGIFLTSVCASAGYMAVLAAKDDRIKGIAMVAAWLHDANAVRLIYGGEQGVQNKINAAQKAYQIFSETGEVTYIPVISTTDTSAAMFGEYDYYLNAKRGAVPQWNADKFAVMSWEGWLTFNPMPLATAVMQPVLMVHADDAVLSENAKQFFAAIPHTQKVLHWTEGTQFDFYDNPLQLTEAVAAVSVFFKSVLVSSGFQENSNGIIRQINKLFTGVDDRNWQEVMSVMYETVLLDYSSMNGNPANMLTPKEITDAWAAFLPGFDKTYHQLSQFELQPLGTHLTAHFKGLAEHWLGDECWTVEGSYDMVFNFINGVWLLTEMKFNFEKQNGNTELPGLITTRINK</sequence>